<sequence length="58" mass="6743">IILSPWYLNTNIQLDDLLQKYPSIPFDSLGSQSSQKLIKTIYAELFGLSKKVINYFYL</sequence>
<feature type="non-terminal residue" evidence="1">
    <location>
        <position position="58"/>
    </location>
</feature>
<reference evidence="1" key="1">
    <citation type="submission" date="2021-06" db="EMBL/GenBank/DDBJ databases">
        <authorList>
            <person name="Kallberg Y."/>
            <person name="Tangrot J."/>
            <person name="Rosling A."/>
        </authorList>
    </citation>
    <scope>NUCLEOTIDE SEQUENCE</scope>
    <source>
        <strain evidence="1">87-6 pot B 2015</strain>
    </source>
</reference>
<dbReference type="EMBL" id="CAJVPP010007407">
    <property type="protein sequence ID" value="CAG8688232.1"/>
    <property type="molecule type" value="Genomic_DNA"/>
</dbReference>
<keyword evidence="2" id="KW-1185">Reference proteome</keyword>
<name>A0A9N9EP32_FUNMO</name>
<evidence type="ECO:0000313" key="1">
    <source>
        <dbReference type="EMBL" id="CAG8688232.1"/>
    </source>
</evidence>
<evidence type="ECO:0000313" key="2">
    <source>
        <dbReference type="Proteomes" id="UP000789375"/>
    </source>
</evidence>
<accession>A0A9N9EP32</accession>
<comment type="caution">
    <text evidence="1">The sequence shown here is derived from an EMBL/GenBank/DDBJ whole genome shotgun (WGS) entry which is preliminary data.</text>
</comment>
<proteinExistence type="predicted"/>
<protein>
    <submittedName>
        <fullName evidence="1">1980_t:CDS:1</fullName>
    </submittedName>
</protein>
<dbReference type="Proteomes" id="UP000789375">
    <property type="component" value="Unassembled WGS sequence"/>
</dbReference>
<organism evidence="1 2">
    <name type="scientific">Funneliformis mosseae</name>
    <name type="common">Endomycorrhizal fungus</name>
    <name type="synonym">Glomus mosseae</name>
    <dbReference type="NCBI Taxonomy" id="27381"/>
    <lineage>
        <taxon>Eukaryota</taxon>
        <taxon>Fungi</taxon>
        <taxon>Fungi incertae sedis</taxon>
        <taxon>Mucoromycota</taxon>
        <taxon>Glomeromycotina</taxon>
        <taxon>Glomeromycetes</taxon>
        <taxon>Glomerales</taxon>
        <taxon>Glomeraceae</taxon>
        <taxon>Funneliformis</taxon>
    </lineage>
</organism>
<gene>
    <name evidence="1" type="ORF">FMOSSE_LOCUS13206</name>
</gene>
<dbReference type="AlphaFoldDB" id="A0A9N9EP32"/>